<comment type="caution">
    <text evidence="1">The sequence shown here is derived from an EMBL/GenBank/DDBJ whole genome shotgun (WGS) entry which is preliminary data.</text>
</comment>
<keyword evidence="2" id="KW-1185">Reference proteome</keyword>
<evidence type="ECO:0008006" key="3">
    <source>
        <dbReference type="Google" id="ProtNLM"/>
    </source>
</evidence>
<reference evidence="1 2" key="1">
    <citation type="submission" date="2013-10" db="EMBL/GenBank/DDBJ databases">
        <title>Whole Genome Shotgun Sequence of Photorhabdus temperata J3.</title>
        <authorList>
            <person name="Park G.-S."/>
            <person name="Hong S.-J."/>
            <person name="Shin J.-H."/>
        </authorList>
    </citation>
    <scope>NUCLEOTIDE SEQUENCE [LARGE SCALE GENOMIC DNA]</scope>
    <source>
        <strain evidence="1 2">J3</strain>
    </source>
</reference>
<dbReference type="EMBL" id="AXDT01000084">
    <property type="protein sequence ID" value="ERT13231.1"/>
    <property type="molecule type" value="Genomic_DNA"/>
</dbReference>
<accession>U7R3F5</accession>
<dbReference type="AlphaFoldDB" id="U7R3F5"/>
<organism evidence="1 2">
    <name type="scientific">Photorhabdus temperata J3</name>
    <dbReference type="NCBI Taxonomy" id="1389415"/>
    <lineage>
        <taxon>Bacteria</taxon>
        <taxon>Pseudomonadati</taxon>
        <taxon>Pseudomonadota</taxon>
        <taxon>Gammaproteobacteria</taxon>
        <taxon>Enterobacterales</taxon>
        <taxon>Morganellaceae</taxon>
        <taxon>Photorhabdus</taxon>
    </lineage>
</organism>
<evidence type="ECO:0000313" key="2">
    <source>
        <dbReference type="Proteomes" id="UP000017133"/>
    </source>
</evidence>
<proteinExistence type="predicted"/>
<sequence>MDQLKNISQIAHSRHRSQLGFLLEIVAGLIAYTFQPKKSSLNLRDCDIAIFKRNRG</sequence>
<evidence type="ECO:0000313" key="1">
    <source>
        <dbReference type="EMBL" id="ERT13231.1"/>
    </source>
</evidence>
<dbReference type="Proteomes" id="UP000017133">
    <property type="component" value="Unassembled WGS sequence"/>
</dbReference>
<dbReference type="PATRIC" id="fig|1389415.4.peg.1989"/>
<name>U7R3F5_PHOTE</name>
<protein>
    <recommendedName>
        <fullName evidence="3">Transposase</fullName>
    </recommendedName>
</protein>
<gene>
    <name evidence="1" type="ORF">O185_09935</name>
</gene>